<organism evidence="1 2">
    <name type="scientific">Haemonchus contortus</name>
    <name type="common">Barber pole worm</name>
    <dbReference type="NCBI Taxonomy" id="6289"/>
    <lineage>
        <taxon>Eukaryota</taxon>
        <taxon>Metazoa</taxon>
        <taxon>Ecdysozoa</taxon>
        <taxon>Nematoda</taxon>
        <taxon>Chromadorea</taxon>
        <taxon>Rhabditida</taxon>
        <taxon>Rhabditina</taxon>
        <taxon>Rhabditomorpha</taxon>
        <taxon>Strongyloidea</taxon>
        <taxon>Trichostrongylidae</taxon>
        <taxon>Haemonchus</taxon>
    </lineage>
</organism>
<keyword evidence="1" id="KW-1185">Reference proteome</keyword>
<dbReference type="AlphaFoldDB" id="A0A7I4YNJ3"/>
<evidence type="ECO:0000313" key="2">
    <source>
        <dbReference type="WBParaSite" id="HCON_00120530-00001"/>
    </source>
</evidence>
<name>A0A7I4YNJ3_HAECO</name>
<protein>
    <submittedName>
        <fullName evidence="2">MSP domain-containing protein</fullName>
    </submittedName>
</protein>
<dbReference type="InterPro" id="IPR013783">
    <property type="entry name" value="Ig-like_fold"/>
</dbReference>
<accession>A0A7I4YNJ3</accession>
<dbReference type="SUPFAM" id="SSF49354">
    <property type="entry name" value="PapD-like"/>
    <property type="match status" value="1"/>
</dbReference>
<dbReference type="InterPro" id="IPR008962">
    <property type="entry name" value="PapD-like_sf"/>
</dbReference>
<proteinExistence type="predicted"/>
<dbReference type="OrthoDB" id="5792182at2759"/>
<evidence type="ECO:0000313" key="1">
    <source>
        <dbReference type="Proteomes" id="UP000025227"/>
    </source>
</evidence>
<reference evidence="2" key="1">
    <citation type="submission" date="2020-12" db="UniProtKB">
        <authorList>
            <consortium name="WormBaseParasite"/>
        </authorList>
    </citation>
    <scope>IDENTIFICATION</scope>
    <source>
        <strain evidence="2">MHco3</strain>
    </source>
</reference>
<sequence length="117" mass="12916">MAAVIPMMVVPSQNPLFIGSGGSKRELKNQSDKNIAFRLIFPPGSNFSATSQFGMIPAYGKSFVEFRRNNGKYPEERMTVEYAAMEDNQTDPRASFATGKPVGEFIGETEVRLSPMT</sequence>
<dbReference type="Gene3D" id="2.60.40.10">
    <property type="entry name" value="Immunoglobulins"/>
    <property type="match status" value="1"/>
</dbReference>
<dbReference type="OMA" id="FVEFRRN"/>
<dbReference type="WBParaSite" id="HCON_00120530-00001">
    <property type="protein sequence ID" value="HCON_00120530-00001"/>
    <property type="gene ID" value="HCON_00120530"/>
</dbReference>
<dbReference type="Proteomes" id="UP000025227">
    <property type="component" value="Unplaced"/>
</dbReference>